<dbReference type="Proteomes" id="UP000287651">
    <property type="component" value="Unassembled WGS sequence"/>
</dbReference>
<evidence type="ECO:0000313" key="2">
    <source>
        <dbReference type="EMBL" id="RRT57566.1"/>
    </source>
</evidence>
<feature type="region of interest" description="Disordered" evidence="1">
    <location>
        <begin position="234"/>
        <end position="310"/>
    </location>
</feature>
<evidence type="ECO:0000256" key="1">
    <source>
        <dbReference type="SAM" id="MobiDB-lite"/>
    </source>
</evidence>
<sequence>MPSYNLPVSLLPLWFARVAGFGRSKSKRGGAHFPSFHAHIFPKSRRRWRFCVACLQHLFSVLNERATLRAGHFLSYLCFASPSTVLYLSAHSDRKWQRIRLGSTRAACRGRSHLDDRTTRQPPMVCFFGGARRGGDAATTVVSLGFDAEPSPASHSSIFSLLPFIIIVIILTISSRTPGRYWHLFNDLGLTLPPLSLGVPAITLEAFQGLTNQAQAIVGMLQAIIPCIPQLTQRSGAQPKATPPTQAGAIPSPEGPPLATQLADDPPQIPTAFEHVPSGDATRRPTPAPSASTRSLPDPDTLSSDSTDSIRAQLRLVN</sequence>
<evidence type="ECO:0000313" key="3">
    <source>
        <dbReference type="Proteomes" id="UP000287651"/>
    </source>
</evidence>
<reference evidence="2 3" key="1">
    <citation type="journal article" date="2014" name="Agronomy (Basel)">
        <title>A Draft Genome Sequence for Ensete ventricosum, the Drought-Tolerant Tree Against Hunger.</title>
        <authorList>
            <person name="Harrison J."/>
            <person name="Moore K.A."/>
            <person name="Paszkiewicz K."/>
            <person name="Jones T."/>
            <person name="Grant M."/>
            <person name="Ambacheew D."/>
            <person name="Muzemil S."/>
            <person name="Studholme D.J."/>
        </authorList>
    </citation>
    <scope>NUCLEOTIDE SEQUENCE [LARGE SCALE GENOMIC DNA]</scope>
</reference>
<organism evidence="2 3">
    <name type="scientific">Ensete ventricosum</name>
    <name type="common">Abyssinian banana</name>
    <name type="synonym">Musa ensete</name>
    <dbReference type="NCBI Taxonomy" id="4639"/>
    <lineage>
        <taxon>Eukaryota</taxon>
        <taxon>Viridiplantae</taxon>
        <taxon>Streptophyta</taxon>
        <taxon>Embryophyta</taxon>
        <taxon>Tracheophyta</taxon>
        <taxon>Spermatophyta</taxon>
        <taxon>Magnoliopsida</taxon>
        <taxon>Liliopsida</taxon>
        <taxon>Zingiberales</taxon>
        <taxon>Musaceae</taxon>
        <taxon>Ensete</taxon>
    </lineage>
</organism>
<comment type="caution">
    <text evidence="2">The sequence shown here is derived from an EMBL/GenBank/DDBJ whole genome shotgun (WGS) entry which is preliminary data.</text>
</comment>
<proteinExistence type="predicted"/>
<feature type="compositionally biased region" description="Low complexity" evidence="1">
    <location>
        <begin position="295"/>
        <end position="309"/>
    </location>
</feature>
<dbReference type="AlphaFoldDB" id="A0A426Z0R9"/>
<accession>A0A426Z0R9</accession>
<protein>
    <submittedName>
        <fullName evidence="2">Uncharacterized protein</fullName>
    </submittedName>
</protein>
<dbReference type="EMBL" id="AMZH03009104">
    <property type="protein sequence ID" value="RRT57566.1"/>
    <property type="molecule type" value="Genomic_DNA"/>
</dbReference>
<gene>
    <name evidence="2" type="ORF">B296_00047179</name>
</gene>
<name>A0A426Z0R9_ENSVE</name>